<evidence type="ECO:0000313" key="3">
    <source>
        <dbReference type="Proteomes" id="UP001610335"/>
    </source>
</evidence>
<accession>A0ABR4J515</accession>
<dbReference type="Proteomes" id="UP001610335">
    <property type="component" value="Unassembled WGS sequence"/>
</dbReference>
<evidence type="ECO:0000313" key="2">
    <source>
        <dbReference type="EMBL" id="KAL2834902.1"/>
    </source>
</evidence>
<organism evidence="2 3">
    <name type="scientific">Aspergillus cavernicola</name>
    <dbReference type="NCBI Taxonomy" id="176166"/>
    <lineage>
        <taxon>Eukaryota</taxon>
        <taxon>Fungi</taxon>
        <taxon>Dikarya</taxon>
        <taxon>Ascomycota</taxon>
        <taxon>Pezizomycotina</taxon>
        <taxon>Eurotiomycetes</taxon>
        <taxon>Eurotiomycetidae</taxon>
        <taxon>Eurotiales</taxon>
        <taxon>Aspergillaceae</taxon>
        <taxon>Aspergillus</taxon>
        <taxon>Aspergillus subgen. Nidulantes</taxon>
    </lineage>
</organism>
<evidence type="ECO:0000256" key="1">
    <source>
        <dbReference type="SAM" id="MobiDB-lite"/>
    </source>
</evidence>
<name>A0ABR4J515_9EURO</name>
<feature type="region of interest" description="Disordered" evidence="1">
    <location>
        <begin position="115"/>
        <end position="196"/>
    </location>
</feature>
<comment type="caution">
    <text evidence="2">The sequence shown here is derived from an EMBL/GenBank/DDBJ whole genome shotgun (WGS) entry which is preliminary data.</text>
</comment>
<protein>
    <submittedName>
        <fullName evidence="2">Uncharacterized protein</fullName>
    </submittedName>
</protein>
<dbReference type="EMBL" id="JBFXLS010000001">
    <property type="protein sequence ID" value="KAL2834902.1"/>
    <property type="molecule type" value="Genomic_DNA"/>
</dbReference>
<sequence length="339" mass="36274">MCFYQPNIPPCTCTFLQLIQPCQNATYYPSPSPHTNPNLLVRACAYRHIAKGVGQRFCALCGSSNQQQQQRTTGVTLSSVEFMEDVNVMDGTVAAPVTMSQHTKVGGVSTIMETMMNPGARSGSVASTRRGSESRRGRGRGRSQSIRASVSPHNKDPAKRRGSRLSLSDEAGSASASTEPVSENGNGNGIRVAPLTPPLEDITEEGVIGEEKAQGVGLGIDFGLGLGFGDARRKDSLAHLLLPDFGPGPSPAEQGVLAVTPHSDGILEDVGEEGQGQDFGQDHGYVDYGRRISDLFSENGDPVEQERQEEVNQVAVLKTEGEDDDALKVRRESVVFMLS</sequence>
<reference evidence="2 3" key="1">
    <citation type="submission" date="2024-07" db="EMBL/GenBank/DDBJ databases">
        <title>Section-level genome sequencing and comparative genomics of Aspergillus sections Usti and Cavernicolus.</title>
        <authorList>
            <consortium name="Lawrence Berkeley National Laboratory"/>
            <person name="Nybo J.L."/>
            <person name="Vesth T.C."/>
            <person name="Theobald S."/>
            <person name="Frisvad J.C."/>
            <person name="Larsen T.O."/>
            <person name="Kjaerboelling I."/>
            <person name="Rothschild-Mancinelli K."/>
            <person name="Lyhne E.K."/>
            <person name="Kogle M.E."/>
            <person name="Barry K."/>
            <person name="Clum A."/>
            <person name="Na H."/>
            <person name="Ledsgaard L."/>
            <person name="Lin J."/>
            <person name="Lipzen A."/>
            <person name="Kuo A."/>
            <person name="Riley R."/>
            <person name="Mondo S."/>
            <person name="LaButti K."/>
            <person name="Haridas S."/>
            <person name="Pangalinan J."/>
            <person name="Salamov A.A."/>
            <person name="Simmons B.A."/>
            <person name="Magnuson J.K."/>
            <person name="Chen J."/>
            <person name="Drula E."/>
            <person name="Henrissat B."/>
            <person name="Wiebenga A."/>
            <person name="Lubbers R.J."/>
            <person name="Gomes A.C."/>
            <person name="Makela M.R."/>
            <person name="Stajich J."/>
            <person name="Grigoriev I.V."/>
            <person name="Mortensen U.H."/>
            <person name="De vries R.P."/>
            <person name="Baker S.E."/>
            <person name="Andersen M.R."/>
        </authorList>
    </citation>
    <scope>NUCLEOTIDE SEQUENCE [LARGE SCALE GENOMIC DNA]</scope>
    <source>
        <strain evidence="2 3">CBS 600.67</strain>
    </source>
</reference>
<feature type="compositionally biased region" description="Polar residues" evidence="1">
    <location>
        <begin position="174"/>
        <end position="185"/>
    </location>
</feature>
<proteinExistence type="predicted"/>
<keyword evidence="3" id="KW-1185">Reference proteome</keyword>
<gene>
    <name evidence="2" type="ORF">BDW59DRAFT_155722</name>
</gene>